<protein>
    <recommendedName>
        <fullName evidence="1">JmjC domain-containing protein</fullName>
    </recommendedName>
</protein>
<feature type="domain" description="JmjC" evidence="1">
    <location>
        <begin position="160"/>
        <end position="310"/>
    </location>
</feature>
<proteinExistence type="predicted"/>
<evidence type="ECO:0000259" key="1">
    <source>
        <dbReference type="PROSITE" id="PS51184"/>
    </source>
</evidence>
<dbReference type="Pfam" id="PF13621">
    <property type="entry name" value="Cupin_8"/>
    <property type="match status" value="1"/>
</dbReference>
<dbReference type="InterPro" id="IPR041667">
    <property type="entry name" value="Cupin_8"/>
</dbReference>
<dbReference type="Gene3D" id="2.60.120.650">
    <property type="entry name" value="Cupin"/>
    <property type="match status" value="1"/>
</dbReference>
<dbReference type="Proteomes" id="UP001174936">
    <property type="component" value="Unassembled WGS sequence"/>
</dbReference>
<feature type="non-terminal residue" evidence="2">
    <location>
        <position position="310"/>
    </location>
</feature>
<reference evidence="2" key="1">
    <citation type="submission" date="2023-06" db="EMBL/GenBank/DDBJ databases">
        <title>Genome-scale phylogeny and comparative genomics of the fungal order Sordariales.</title>
        <authorList>
            <consortium name="Lawrence Berkeley National Laboratory"/>
            <person name="Hensen N."/>
            <person name="Bonometti L."/>
            <person name="Westerberg I."/>
            <person name="Brannstrom I.O."/>
            <person name="Guillou S."/>
            <person name="Cros-Aarteil S."/>
            <person name="Calhoun S."/>
            <person name="Haridas S."/>
            <person name="Kuo A."/>
            <person name="Mondo S."/>
            <person name="Pangilinan J."/>
            <person name="Riley R."/>
            <person name="Labutti K."/>
            <person name="Andreopoulos B."/>
            <person name="Lipzen A."/>
            <person name="Chen C."/>
            <person name="Yanf M."/>
            <person name="Daum C."/>
            <person name="Ng V."/>
            <person name="Clum A."/>
            <person name="Steindorff A."/>
            <person name="Ohm R."/>
            <person name="Martin F."/>
            <person name="Silar P."/>
            <person name="Natvig D."/>
            <person name="Lalanne C."/>
            <person name="Gautier V."/>
            <person name="Ament-Velasquez S.L."/>
            <person name="Kruys A."/>
            <person name="Hutchinson M.I."/>
            <person name="Powell A.J."/>
            <person name="Barry K."/>
            <person name="Miller A.N."/>
            <person name="Grigoriev I.V."/>
            <person name="Debuchy R."/>
            <person name="Gladieux P."/>
            <person name="Thoren M.H."/>
            <person name="Johannesson H."/>
        </authorList>
    </citation>
    <scope>NUCLEOTIDE SEQUENCE</scope>
    <source>
        <strain evidence="2">SMH2532-1</strain>
    </source>
</reference>
<keyword evidence="3" id="KW-1185">Reference proteome</keyword>
<organism evidence="2 3">
    <name type="scientific">Cercophora newfieldiana</name>
    <dbReference type="NCBI Taxonomy" id="92897"/>
    <lineage>
        <taxon>Eukaryota</taxon>
        <taxon>Fungi</taxon>
        <taxon>Dikarya</taxon>
        <taxon>Ascomycota</taxon>
        <taxon>Pezizomycotina</taxon>
        <taxon>Sordariomycetes</taxon>
        <taxon>Sordariomycetidae</taxon>
        <taxon>Sordariales</taxon>
        <taxon>Lasiosphaeriaceae</taxon>
        <taxon>Cercophora</taxon>
    </lineage>
</organism>
<accession>A0AA40CJM7</accession>
<sequence length="310" mass="35098">KQIQGQVNVADFRRDAFEPEKPMLIKAPKTDSLTSPSFPGHSLRKWFKEYQQTDASDWDLSLFHDVVPYELLLPTNHTVDHPVHHFISHLSSSKESVQLGLGQFLQTQVNSPPAHGTSSEQFFRFEAPLALMVAAIKFNDTRMAASRLKQLYIAQAPLNMLPGELQRDLFTPELVLAAGKGDIYDSSVWIGLEPTFTPWHRDPNPNLFHQLWSRKEVRLLPPQRGAQIFRQTRAELGMPGDYRIRGSEMMVGAERQALFEAIWGEGAPDDILSASLGPGDALFVPKGWWHSVRSEGQFGEPNASVNWWFR</sequence>
<feature type="non-terminal residue" evidence="2">
    <location>
        <position position="1"/>
    </location>
</feature>
<dbReference type="PANTHER" id="PTHR12461">
    <property type="entry name" value="HYPOXIA-INDUCIBLE FACTOR 1 ALPHA INHIBITOR-RELATED"/>
    <property type="match status" value="1"/>
</dbReference>
<gene>
    <name evidence="2" type="ORF">B0T16DRAFT_292500</name>
</gene>
<evidence type="ECO:0000313" key="2">
    <source>
        <dbReference type="EMBL" id="KAK0640850.1"/>
    </source>
</evidence>
<comment type="caution">
    <text evidence="2">The sequence shown here is derived from an EMBL/GenBank/DDBJ whole genome shotgun (WGS) entry which is preliminary data.</text>
</comment>
<dbReference type="AlphaFoldDB" id="A0AA40CJM7"/>
<name>A0AA40CJM7_9PEZI</name>
<dbReference type="InterPro" id="IPR003347">
    <property type="entry name" value="JmjC_dom"/>
</dbReference>
<dbReference type="PROSITE" id="PS51184">
    <property type="entry name" value="JMJC"/>
    <property type="match status" value="1"/>
</dbReference>
<dbReference type="EMBL" id="JAULSV010000006">
    <property type="protein sequence ID" value="KAK0640850.1"/>
    <property type="molecule type" value="Genomic_DNA"/>
</dbReference>
<dbReference type="PANTHER" id="PTHR12461:SF105">
    <property type="entry name" value="HYPOXIA-INDUCIBLE FACTOR 1-ALPHA INHIBITOR"/>
    <property type="match status" value="1"/>
</dbReference>
<evidence type="ECO:0000313" key="3">
    <source>
        <dbReference type="Proteomes" id="UP001174936"/>
    </source>
</evidence>
<dbReference type="SUPFAM" id="SSF51197">
    <property type="entry name" value="Clavaminate synthase-like"/>
    <property type="match status" value="1"/>
</dbReference>